<dbReference type="Ensembl" id="ENSMCST00000005051.1">
    <property type="protein sequence ID" value="ENSMCSP00000004939.1"/>
    <property type="gene ID" value="ENSMCSG00000003586.1"/>
</dbReference>
<keyword evidence="2" id="KW-0812">Transmembrane</keyword>
<evidence type="ECO:0000313" key="10">
    <source>
        <dbReference type="Proteomes" id="UP000694560"/>
    </source>
</evidence>
<dbReference type="InterPro" id="IPR051505">
    <property type="entry name" value="C-type_lectin_domain"/>
</dbReference>
<dbReference type="InterPro" id="IPR001304">
    <property type="entry name" value="C-type_lectin-like"/>
</dbReference>
<feature type="region of interest" description="Disordered" evidence="7">
    <location>
        <begin position="129"/>
        <end position="247"/>
    </location>
</feature>
<evidence type="ECO:0000259" key="8">
    <source>
        <dbReference type="PROSITE" id="PS50041"/>
    </source>
</evidence>
<dbReference type="GO" id="GO:0005540">
    <property type="term" value="F:hyaluronic acid binding"/>
    <property type="evidence" value="ECO:0007669"/>
    <property type="project" value="TreeGrafter"/>
</dbReference>
<proteinExistence type="predicted"/>
<protein>
    <submittedName>
        <fullName evidence="9">Layilin</fullName>
    </submittedName>
</protein>
<evidence type="ECO:0000256" key="3">
    <source>
        <dbReference type="ARBA" id="ARBA00022729"/>
    </source>
</evidence>
<evidence type="ECO:0000313" key="9">
    <source>
        <dbReference type="Ensembl" id="ENSMCSP00000004939.1"/>
    </source>
</evidence>
<evidence type="ECO:0000256" key="2">
    <source>
        <dbReference type="ARBA" id="ARBA00022692"/>
    </source>
</evidence>
<keyword evidence="4" id="KW-0430">Lectin</keyword>
<dbReference type="Proteomes" id="UP000694560">
    <property type="component" value="Unplaced"/>
</dbReference>
<dbReference type="PANTHER" id="PTHR14789:SF2">
    <property type="entry name" value="LAYILIN"/>
    <property type="match status" value="1"/>
</dbReference>
<dbReference type="PANTHER" id="PTHR14789">
    <property type="entry name" value="CHONDROLECTIN VARIANT CHODLFDELTAE"/>
    <property type="match status" value="1"/>
</dbReference>
<evidence type="ECO:0000256" key="7">
    <source>
        <dbReference type="SAM" id="MobiDB-lite"/>
    </source>
</evidence>
<evidence type="ECO:0000256" key="1">
    <source>
        <dbReference type="ARBA" id="ARBA00004479"/>
    </source>
</evidence>
<keyword evidence="6" id="KW-0472">Membrane</keyword>
<comment type="subcellular location">
    <subcellularLocation>
        <location evidence="1">Membrane</location>
        <topology evidence="1">Single-pass type I membrane protein</topology>
    </subcellularLocation>
</comment>
<reference evidence="9" key="1">
    <citation type="submission" date="2025-08" db="UniProtKB">
        <authorList>
            <consortium name="Ensembl"/>
        </authorList>
    </citation>
    <scope>IDENTIFICATION</scope>
</reference>
<reference evidence="9" key="2">
    <citation type="submission" date="2025-09" db="UniProtKB">
        <authorList>
            <consortium name="Ensembl"/>
        </authorList>
    </citation>
    <scope>IDENTIFICATION</scope>
</reference>
<evidence type="ECO:0000256" key="6">
    <source>
        <dbReference type="ARBA" id="ARBA00023136"/>
    </source>
</evidence>
<dbReference type="SUPFAM" id="SSF56436">
    <property type="entry name" value="C-type lectin-like"/>
    <property type="match status" value="1"/>
</dbReference>
<dbReference type="GO" id="GO:0030246">
    <property type="term" value="F:carbohydrate binding"/>
    <property type="evidence" value="ECO:0007669"/>
    <property type="project" value="UniProtKB-KW"/>
</dbReference>
<organism evidence="9 10">
    <name type="scientific">Malurus cyaneus samueli</name>
    <dbReference type="NCBI Taxonomy" id="2593467"/>
    <lineage>
        <taxon>Eukaryota</taxon>
        <taxon>Metazoa</taxon>
        <taxon>Chordata</taxon>
        <taxon>Craniata</taxon>
        <taxon>Vertebrata</taxon>
        <taxon>Euteleostomi</taxon>
        <taxon>Archelosauria</taxon>
        <taxon>Archosauria</taxon>
        <taxon>Dinosauria</taxon>
        <taxon>Saurischia</taxon>
        <taxon>Theropoda</taxon>
        <taxon>Coelurosauria</taxon>
        <taxon>Aves</taxon>
        <taxon>Neognathae</taxon>
        <taxon>Neoaves</taxon>
        <taxon>Telluraves</taxon>
        <taxon>Australaves</taxon>
        <taxon>Passeriformes</taxon>
        <taxon>Meliphagoidea</taxon>
        <taxon>Maluridae</taxon>
        <taxon>Malurus</taxon>
    </lineage>
</organism>
<dbReference type="InterPro" id="IPR016186">
    <property type="entry name" value="C-type_lectin-like/link_sf"/>
</dbReference>
<dbReference type="Pfam" id="PF00059">
    <property type="entry name" value="Lectin_C"/>
    <property type="match status" value="1"/>
</dbReference>
<dbReference type="Gene3D" id="3.10.100.10">
    <property type="entry name" value="Mannose-Binding Protein A, subunit A"/>
    <property type="match status" value="1"/>
</dbReference>
<feature type="compositionally biased region" description="Basic residues" evidence="7">
    <location>
        <begin position="137"/>
        <end position="150"/>
    </location>
</feature>
<accession>A0A8C5X240</accession>
<dbReference type="SMART" id="SM00034">
    <property type="entry name" value="CLECT"/>
    <property type="match status" value="1"/>
</dbReference>
<evidence type="ECO:0000256" key="4">
    <source>
        <dbReference type="ARBA" id="ARBA00022734"/>
    </source>
</evidence>
<dbReference type="AlphaFoldDB" id="A0A8C5X240"/>
<evidence type="ECO:0000256" key="5">
    <source>
        <dbReference type="ARBA" id="ARBA00022989"/>
    </source>
</evidence>
<dbReference type="InterPro" id="IPR016187">
    <property type="entry name" value="CTDL_fold"/>
</dbReference>
<sequence>IVYFHDASRRTSYEEAQLACRADGGHLVSIETAAEQKLIESFIGRLRRRKEEEDNSTECQSFYSWSDGSSAKNWYADEPSCGAELCGVLYHQPSAPPGLGGPYMFQWNDDRCNMRNNFICKYSLGNEALREKPSRNPSRKTLQKNLHPSRKTLPGKPFQKNPSRKTFQKNLPENFPKTLQEKPFQKSLPEKPSMKPFQKNPSSETLPGKPFQKKSPSRKALPGKPFQGNPYRKTLPEKPFQGNPSRETLPQLRWWDRDVFEFMEKSGKIIPVSHIQSCLWLT</sequence>
<dbReference type="OrthoDB" id="5797898at2759"/>
<name>A0A8C5X240_9PASS</name>
<dbReference type="GO" id="GO:0016020">
    <property type="term" value="C:membrane"/>
    <property type="evidence" value="ECO:0007669"/>
    <property type="project" value="UniProtKB-SubCell"/>
</dbReference>
<keyword evidence="5" id="KW-1133">Transmembrane helix</keyword>
<feature type="compositionally biased region" description="Basic and acidic residues" evidence="7">
    <location>
        <begin position="179"/>
        <end position="193"/>
    </location>
</feature>
<keyword evidence="10" id="KW-1185">Reference proteome</keyword>
<dbReference type="PROSITE" id="PS50041">
    <property type="entry name" value="C_TYPE_LECTIN_2"/>
    <property type="match status" value="1"/>
</dbReference>
<feature type="domain" description="C-type lectin" evidence="8">
    <location>
        <begin position="1"/>
        <end position="121"/>
    </location>
</feature>
<keyword evidence="3" id="KW-0732">Signal</keyword>